<keyword evidence="5" id="KW-0158">Chromosome</keyword>
<feature type="coiled-coil region" evidence="10">
    <location>
        <begin position="497"/>
        <end position="535"/>
    </location>
</feature>
<evidence type="ECO:0000256" key="4">
    <source>
        <dbReference type="ARBA" id="ARBA00009439"/>
    </source>
</evidence>
<keyword evidence="7" id="KW-0862">Zinc</keyword>
<dbReference type="Proteomes" id="UP001281761">
    <property type="component" value="Unassembled WGS sequence"/>
</dbReference>
<feature type="region of interest" description="Disordered" evidence="11">
    <location>
        <begin position="432"/>
        <end position="465"/>
    </location>
</feature>
<feature type="region of interest" description="Disordered" evidence="11">
    <location>
        <begin position="1792"/>
        <end position="1829"/>
    </location>
</feature>
<evidence type="ECO:0000313" key="14">
    <source>
        <dbReference type="Proteomes" id="UP001281761"/>
    </source>
</evidence>
<feature type="region of interest" description="Disordered" evidence="11">
    <location>
        <begin position="1631"/>
        <end position="1778"/>
    </location>
</feature>
<evidence type="ECO:0000256" key="8">
    <source>
        <dbReference type="ARBA" id="ARBA00023242"/>
    </source>
</evidence>
<evidence type="ECO:0000256" key="7">
    <source>
        <dbReference type="ARBA" id="ARBA00022833"/>
    </source>
</evidence>
<keyword evidence="10" id="KW-0175">Coiled coil</keyword>
<feature type="compositionally biased region" description="Basic and acidic residues" evidence="11">
    <location>
        <begin position="1792"/>
        <end position="1805"/>
    </location>
</feature>
<evidence type="ECO:0000256" key="6">
    <source>
        <dbReference type="ARBA" id="ARBA00022723"/>
    </source>
</evidence>
<dbReference type="InterPro" id="IPR027417">
    <property type="entry name" value="P-loop_NTPase"/>
</dbReference>
<feature type="compositionally biased region" description="Low complexity" evidence="11">
    <location>
        <begin position="1686"/>
        <end position="1710"/>
    </location>
</feature>
<dbReference type="GO" id="GO:0016787">
    <property type="term" value="F:hydrolase activity"/>
    <property type="evidence" value="ECO:0007669"/>
    <property type="project" value="UniProtKB-KW"/>
</dbReference>
<evidence type="ECO:0000256" key="9">
    <source>
        <dbReference type="ARBA" id="ARBA00049360"/>
    </source>
</evidence>
<keyword evidence="6" id="KW-0479">Metal-binding</keyword>
<dbReference type="EMBL" id="JARBJD010000003">
    <property type="protein sequence ID" value="KAK2964384.1"/>
    <property type="molecule type" value="Genomic_DNA"/>
</dbReference>
<dbReference type="SUPFAM" id="SSF52058">
    <property type="entry name" value="L domain-like"/>
    <property type="match status" value="1"/>
</dbReference>
<feature type="coiled-coil region" evidence="10">
    <location>
        <begin position="1008"/>
        <end position="1152"/>
    </location>
</feature>
<dbReference type="InterPro" id="IPR001611">
    <property type="entry name" value="Leu-rich_rpt"/>
</dbReference>
<dbReference type="Gene3D" id="3.40.50.300">
    <property type="entry name" value="P-loop containing nucleotide triphosphate hydrolases"/>
    <property type="match status" value="2"/>
</dbReference>
<keyword evidence="13" id="KW-0378">Hydrolase</keyword>
<feature type="coiled-coil region" evidence="10">
    <location>
        <begin position="192"/>
        <end position="345"/>
    </location>
</feature>
<evidence type="ECO:0000313" key="13">
    <source>
        <dbReference type="EMBL" id="KAK2964384.1"/>
    </source>
</evidence>
<dbReference type="EC" id="3.6.-.-" evidence="13"/>
<feature type="compositionally biased region" description="Polar residues" evidence="11">
    <location>
        <begin position="1632"/>
        <end position="1644"/>
    </location>
</feature>
<comment type="cofactor">
    <cofactor evidence="1">
        <name>Zn(2+)</name>
        <dbReference type="ChEBI" id="CHEBI:29105"/>
    </cofactor>
</comment>
<sequence length="2613" mass="303148">MSYIDRLSLLGIRSFAPIQQDGQALQFFRPLTIIVGQNGSGKTTIIEALKYAVTGELPPSTSHGSGFIFDPNLIKESLVKAQVKLRFYNLRDEPMLVVRNMQVTQKPKKLEFKMLDAAIVTKNPQTGKPTSISSRCTDVDRQVPECLGVSKAILEHVVFCHQEESDWPLQADKIVKMRFDEIFASTKYTKAMEQIVVKRKELDAQIKAMQSDERVLQERMLHFEEINKNKHELSIRATMLQKECEESALKINQIEQARQQNDLIVAQRQSLEDRKRELETRATLLNQQKIESYNKLESELIESVEEIEAYQLNLKQAFEEIEAEVKELDKEKKTTNAEIHRITTQRDSLYQSHMQTIVQLQSVQKSFTQLCSVGTDILSQFPSFHIGDIPTEENVPNNPNQNDAIAFVSLLQMMEGRLSEMRTELKQIESEEQIKKKEAEESHNKVQMERRQNDMTGKMKREEKKRLETEVDSLRIAHNRRLTEEKVDSNNADISITDLLELKINSLKEDILKSEAELEQLRESLQTLIVEDEDNQQVLNEARKTVREIQEGWQKRAQVNVRLTDLNKQNEDLARFMEECSQSPSTGGHGGLTALFGGEKLPGLSVSDEEKMNVMNLIRNVTQPQSANNPPIHVGNKKLTEDEERTLKELNDAIKMIETTANQRMSQLRVKINSSNSSIGSLNTKIKMEENNQQTIEKRLVTLNANPNVKSTEEINMSIQSTEQSIERAKDDRREAVLSAQFYSKFLSSAKEKCLCPLCMRGFTEEELDVFVKMAELKISDAPKVETTLQKVVEEEEKNLKDMKTIAVLCEEKTKISSQLPNIYQTLSALQNERTSLNDQINECNAEIAQQQHVLELTTRAKTEIRMLRTKLEERGRLIHDISAEWATMGVENKGEEDETAKVKALEEDIEERELRRQTLSGEISQITNSINTLNLNVIDLKNTVKRTEDRKEEAKRNERLLEQKTRAIQGVEDELHLAEVLAPTLIEKERQSSEQLKIVQRDGEERREKGRREIDHLRQKKEELERGLAQFNQQVDKTNKLIKQTEAAMGRTSSTMFETGNEEQGLSAINERLELLNKALNGLKRREEEMSKDLDEKRRMLSEQTSTQLNITNNLEYRRKSQDLHDLTIELGEIQKQLNETEAMKKCFETQRMYDKQLADLRKEITVLETSHAHYAEDAAKLEKQLRAMPVMERNYKICQSRLKTTQLARADLVKFHSALDKALMKYHAARMAEVNHSIREKWQEIYKGGDIDYIEIKSDADQDDAVDVERTRARSYNYRVVMFRNDIEMDMRGRCSAGQKGLACLVIRLALAETFCVRCGMVALDEPTTNLDRANVESFALALNHLINTLRMQSNFQLIVITHDEDFVRQLAQGNATEFYWRNSGSRWSDTDIFPDGTRTLSSVLSSFPASFTGTQIHGANKAISEIDILPKKFHGAVTVYLSNNLITTLRNITQFTNISTLSLSNNQITDFHDCEPLQQCPTLRTLSLQNNPITQRPFYRLRILQLCPSLDILDNMEVDTKELQESLLINEKEQTYLKLLLQNDLLLRHLEQIAMKQVIHDDLNQLFRNIQQKSPLNLNVLFQLFNPSVSVEITESEQEMMLILGHLEGEVIKAWRVRWFRGQADAPQFSRSLPTGSSRRTTLPPKPPVSTIREPPKKKSSRIPLRRTGNSKRSQSKSRNDSDTASIDSQSSAISSSDQSSTQKSQSRYVALLKQKSRERRSDGKKEEKPKKILDDSQSERSHQSLASDVRSNLSDTSRTSLSHHSHQTQHSQEIGGVVMKMDGMWIEMPRKGDDPILDRSFDSAQSPQSPSQHFKPGRSFTDPEVFPQAQQNGQWTDSAKSLHSFETKTKDSLRRYEDPDAHPVQTRDSFERQKTTDEIVDKLRKEKVRLEGELRKAALMIKKLQREAATRTEEIAPEDRENKFRKELELEQAQLFQRIRLEKENKQKNRDTAVEFALMWFKRRWIRMFRMASIAQKLKRKREARLNHILLKECWSGWNDVRKKKEQERTEGMEGESEIKHFGIRLVESRRLLESEEQMALEQEKLLSSRGNKDNRTDKATLRHLLAAHERWHNQMTKQRVIRGWLDLLAADKIAKEEAKDQSRKQEAVSMFIKHQEEKSLRTILREWRDVATTQHQTRKAGELCNRWVMDRRQRTIFEGWRRKKEQRRTIRKELVREKAMRIKKLRFEKWKEVVKEAKQDKLNEHRATQFRDRILMRRGFAGFLTNHEQSQNEKIAERRAASFNSVRLLRVSFLKLKLHTKSKQTIHLKMNVASATVLDKGILRRVWREWKLHVASKRAMGNTLNLLVRQRKRDLERRVFFGWWRTAGADEEERRREITANLVSLEHATTNLVIENLQEKNHRTLYGSNGHDTLLSQLHELTAENATLRIDLSESAAALRKWETAQRDLEGVIADLRRRLTEKSEECAKSAVEVERFRRELARTASSFGAERAEWDITRSKLGQEVKNARTNYSERANQDRLRSEEEKARQRQNDERVIEAENRLGEAHQMLGEARDLLNVKDSRIMSLQQELDKTREQAREERCESRKEISTLTHRIKLLEEREKSRRGQLEENTRTRQDMRTSNTHHSFSVHQNKLLHQSPISTPG</sequence>
<gene>
    <name evidence="13" type="ORF">BLNAU_915</name>
</gene>
<dbReference type="InterPro" id="IPR032675">
    <property type="entry name" value="LRR_dom_sf"/>
</dbReference>
<comment type="caution">
    <text evidence="13">The sequence shown here is derived from an EMBL/GenBank/DDBJ whole genome shotgun (WGS) entry which is preliminary data.</text>
</comment>
<evidence type="ECO:0000256" key="10">
    <source>
        <dbReference type="SAM" id="Coils"/>
    </source>
</evidence>
<evidence type="ECO:0000256" key="3">
    <source>
        <dbReference type="ARBA" id="ARBA00004286"/>
    </source>
</evidence>
<comment type="catalytic activity">
    <reaction evidence="9">
        <text>ATP + H2O = ADP + phosphate + H(+)</text>
        <dbReference type="Rhea" id="RHEA:13065"/>
        <dbReference type="ChEBI" id="CHEBI:15377"/>
        <dbReference type="ChEBI" id="CHEBI:15378"/>
        <dbReference type="ChEBI" id="CHEBI:30616"/>
        <dbReference type="ChEBI" id="CHEBI:43474"/>
        <dbReference type="ChEBI" id="CHEBI:456216"/>
    </reaction>
</comment>
<feature type="domain" description="Rad50/SbcC-type AAA" evidence="12">
    <location>
        <begin position="6"/>
        <end position="228"/>
    </location>
</feature>
<feature type="compositionally biased region" description="Basic residues" evidence="11">
    <location>
        <begin position="1659"/>
        <end position="1668"/>
    </location>
</feature>
<dbReference type="Pfam" id="PF14580">
    <property type="entry name" value="LRR_9"/>
    <property type="match status" value="1"/>
</dbReference>
<feature type="region of interest" description="Disordered" evidence="11">
    <location>
        <begin position="1853"/>
        <end position="1873"/>
    </location>
</feature>
<evidence type="ECO:0000256" key="11">
    <source>
        <dbReference type="SAM" id="MobiDB-lite"/>
    </source>
</evidence>
<proteinExistence type="inferred from homology"/>
<dbReference type="SUPFAM" id="SSF52540">
    <property type="entry name" value="P-loop containing nucleoside triphosphate hydrolases"/>
    <property type="match status" value="1"/>
</dbReference>
<evidence type="ECO:0000259" key="12">
    <source>
        <dbReference type="Pfam" id="PF13476"/>
    </source>
</evidence>
<feature type="compositionally biased region" description="Basic and acidic residues" evidence="11">
    <location>
        <begin position="1723"/>
        <end position="1746"/>
    </location>
</feature>
<feature type="compositionally biased region" description="Basic and acidic residues" evidence="11">
    <location>
        <begin position="2566"/>
        <end position="2587"/>
    </location>
</feature>
<dbReference type="PANTHER" id="PTHR18867">
    <property type="entry name" value="RAD50"/>
    <property type="match status" value="1"/>
</dbReference>
<reference evidence="13 14" key="1">
    <citation type="journal article" date="2022" name="bioRxiv">
        <title>Genomics of Preaxostyla Flagellates Illuminates Evolutionary Transitions and the Path Towards Mitochondrial Loss.</title>
        <authorList>
            <person name="Novak L.V.F."/>
            <person name="Treitli S.C."/>
            <person name="Pyrih J."/>
            <person name="Halakuc P."/>
            <person name="Pipaliya S.V."/>
            <person name="Vacek V."/>
            <person name="Brzon O."/>
            <person name="Soukal P."/>
            <person name="Eme L."/>
            <person name="Dacks J.B."/>
            <person name="Karnkowska A."/>
            <person name="Elias M."/>
            <person name="Hampl V."/>
        </authorList>
    </citation>
    <scope>NUCLEOTIDE SEQUENCE [LARGE SCALE GENOMIC DNA]</scope>
    <source>
        <strain evidence="13">NAU3</strain>
        <tissue evidence="13">Gut</tissue>
    </source>
</reference>
<feature type="compositionally biased region" description="Polar residues" evidence="11">
    <location>
        <begin position="2588"/>
        <end position="2613"/>
    </location>
</feature>
<organism evidence="13 14">
    <name type="scientific">Blattamonas nauphoetae</name>
    <dbReference type="NCBI Taxonomy" id="2049346"/>
    <lineage>
        <taxon>Eukaryota</taxon>
        <taxon>Metamonada</taxon>
        <taxon>Preaxostyla</taxon>
        <taxon>Oxymonadida</taxon>
        <taxon>Blattamonas</taxon>
    </lineage>
</organism>
<dbReference type="PROSITE" id="PS51450">
    <property type="entry name" value="LRR"/>
    <property type="match status" value="1"/>
</dbReference>
<feature type="compositionally biased region" description="Basic and acidic residues" evidence="11">
    <location>
        <begin position="1853"/>
        <end position="1865"/>
    </location>
</feature>
<feature type="region of interest" description="Disordered" evidence="11">
    <location>
        <begin position="2471"/>
        <end position="2501"/>
    </location>
</feature>
<dbReference type="PANTHER" id="PTHR18867:SF12">
    <property type="entry name" value="DNA REPAIR PROTEIN RAD50"/>
    <property type="match status" value="1"/>
</dbReference>
<feature type="coiled-coil region" evidence="10">
    <location>
        <begin position="2404"/>
        <end position="2431"/>
    </location>
</feature>
<dbReference type="Pfam" id="PF13476">
    <property type="entry name" value="AAA_23"/>
    <property type="match status" value="1"/>
</dbReference>
<feature type="coiled-coil region" evidence="10">
    <location>
        <begin position="2524"/>
        <end position="2551"/>
    </location>
</feature>
<feature type="region of interest" description="Disordered" evidence="11">
    <location>
        <begin position="2566"/>
        <end position="2613"/>
    </location>
</feature>
<keyword evidence="8" id="KW-0539">Nucleus</keyword>
<feature type="compositionally biased region" description="Basic and acidic residues" evidence="11">
    <location>
        <begin position="2482"/>
        <end position="2501"/>
    </location>
</feature>
<evidence type="ECO:0000256" key="5">
    <source>
        <dbReference type="ARBA" id="ARBA00022454"/>
    </source>
</evidence>
<name>A0ABQ9YLE8_9EUKA</name>
<dbReference type="Gene3D" id="3.80.10.10">
    <property type="entry name" value="Ribonuclease Inhibitor"/>
    <property type="match status" value="1"/>
</dbReference>
<comment type="similarity">
    <text evidence="4">Belongs to the SMC family. RAD50 subfamily.</text>
</comment>
<feature type="coiled-coil region" evidence="10">
    <location>
        <begin position="1884"/>
        <end position="1949"/>
    </location>
</feature>
<feature type="compositionally biased region" description="Polar residues" evidence="11">
    <location>
        <begin position="1806"/>
        <end position="1816"/>
    </location>
</feature>
<evidence type="ECO:0000256" key="2">
    <source>
        <dbReference type="ARBA" id="ARBA00004123"/>
    </source>
</evidence>
<protein>
    <submittedName>
        <fullName evidence="13">DNA repair protein RAD50</fullName>
        <ecNumber evidence="13">3.6.-.-</ecNumber>
    </submittedName>
</protein>
<keyword evidence="14" id="KW-1185">Reference proteome</keyword>
<feature type="coiled-coil region" evidence="10">
    <location>
        <begin position="896"/>
        <end position="975"/>
    </location>
</feature>
<accession>A0ABQ9YLE8</accession>
<comment type="subcellular location">
    <subcellularLocation>
        <location evidence="3">Chromosome</location>
    </subcellularLocation>
    <subcellularLocation>
        <location evidence="2">Nucleus</location>
    </subcellularLocation>
</comment>
<feature type="compositionally biased region" description="Polar residues" evidence="11">
    <location>
        <begin position="1747"/>
        <end position="1757"/>
    </location>
</feature>
<evidence type="ECO:0000256" key="1">
    <source>
        <dbReference type="ARBA" id="ARBA00001947"/>
    </source>
</evidence>
<feature type="coiled-coil region" evidence="10">
    <location>
        <begin position="793"/>
        <end position="847"/>
    </location>
</feature>
<dbReference type="InterPro" id="IPR038729">
    <property type="entry name" value="Rad50/SbcC_AAA"/>
</dbReference>